<dbReference type="EMBL" id="BLLA01000001">
    <property type="protein sequence ID" value="GFG97266.1"/>
    <property type="molecule type" value="Genomic_DNA"/>
</dbReference>
<sequence>MTQPQAVECRWRASGLTRAIATCAGFAMAAAVIGARWQLIAFAAPLLGVLCSISWQRPVPAIRVHGEPGAQRCFESEQAHVRVWITGEELGLSTARLTVPDVEGMDLEIPNDDAGQEKTVAATAQRWGRYRIAARVDVLARGGLLTGTAVVDAAEVIVFPLTPPQATPIPQTELLDRLGAHLTRHVGPGVEYADIRPYVPGDQLRAVNWPVSARRGQLHVTERLTDRAADVVVLIDGYRQPAGPATAATERVVRGAAQVVQTALRHGDRAGIVALGGNRPRWLGADIGQRQFYRVLDTVLGAGDRFERTTGTLAPRAAVPAGAIVIAFSTLLDTEFALALIDLRKRGHVVLAVDILDSSPFEDDQDPLVDRMWALQRSAMYRDMATIGVDIVPWRGDNGLEQSMGVLPDRRRRVRGRLRG</sequence>
<dbReference type="AlphaFoldDB" id="A0A7I9Z8W1"/>
<dbReference type="Proteomes" id="UP000465301">
    <property type="component" value="Unassembled WGS sequence"/>
</dbReference>
<dbReference type="PANTHER" id="PTHR33608">
    <property type="entry name" value="BLL2464 PROTEIN"/>
    <property type="match status" value="1"/>
</dbReference>
<comment type="caution">
    <text evidence="2">The sequence shown here is derived from an EMBL/GenBank/DDBJ whole genome shotgun (WGS) entry which is preliminary data.</text>
</comment>
<evidence type="ECO:0000313" key="3">
    <source>
        <dbReference type="Proteomes" id="UP000465301"/>
    </source>
</evidence>
<evidence type="ECO:0000313" key="2">
    <source>
        <dbReference type="EMBL" id="GFG97266.1"/>
    </source>
</evidence>
<protein>
    <recommendedName>
        <fullName evidence="1">DUF58 domain-containing protein</fullName>
    </recommendedName>
</protein>
<accession>A0A7I9Z8W1</accession>
<dbReference type="Pfam" id="PF01882">
    <property type="entry name" value="DUF58"/>
    <property type="match status" value="1"/>
</dbReference>
<feature type="domain" description="DUF58" evidence="1">
    <location>
        <begin position="194"/>
        <end position="358"/>
    </location>
</feature>
<reference evidence="2 3" key="1">
    <citation type="journal article" date="2019" name="Emerg. Microbes Infect.">
        <title>Comprehensive subspecies identification of 175 nontuberculous mycobacteria species based on 7547 genomic profiles.</title>
        <authorList>
            <person name="Matsumoto Y."/>
            <person name="Kinjo T."/>
            <person name="Motooka D."/>
            <person name="Nabeya D."/>
            <person name="Jung N."/>
            <person name="Uechi K."/>
            <person name="Horii T."/>
            <person name="Iida T."/>
            <person name="Fujita J."/>
            <person name="Nakamura S."/>
        </authorList>
    </citation>
    <scope>NUCLEOTIDE SEQUENCE [LARGE SCALE GENOMIC DNA]</scope>
    <source>
        <strain evidence="2 3">JCM 30726</strain>
    </source>
</reference>
<dbReference type="PANTHER" id="PTHR33608:SF14">
    <property type="entry name" value="POSSIBLE CONSERVED SECRETED PROTEIN"/>
    <property type="match status" value="1"/>
</dbReference>
<gene>
    <name evidence="2" type="ORF">MTIM_31450</name>
</gene>
<proteinExistence type="predicted"/>
<evidence type="ECO:0000259" key="1">
    <source>
        <dbReference type="Pfam" id="PF01882"/>
    </source>
</evidence>
<organism evidence="2 3">
    <name type="scientific">Mycobacterium timonense</name>
    <dbReference type="NCBI Taxonomy" id="701043"/>
    <lineage>
        <taxon>Bacteria</taxon>
        <taxon>Bacillati</taxon>
        <taxon>Actinomycetota</taxon>
        <taxon>Actinomycetes</taxon>
        <taxon>Mycobacteriales</taxon>
        <taxon>Mycobacteriaceae</taxon>
        <taxon>Mycobacterium</taxon>
        <taxon>Mycobacterium avium complex (MAC)</taxon>
    </lineage>
</organism>
<name>A0A7I9Z8W1_9MYCO</name>
<dbReference type="InterPro" id="IPR002881">
    <property type="entry name" value="DUF58"/>
</dbReference>
<keyword evidence="3" id="KW-1185">Reference proteome</keyword>